<dbReference type="eggNOG" id="ENOG502QWSU">
    <property type="taxonomic scope" value="Eukaryota"/>
</dbReference>
<evidence type="ECO:0000256" key="2">
    <source>
        <dbReference type="SAM" id="MobiDB-lite"/>
    </source>
</evidence>
<dbReference type="SUPFAM" id="SSF47459">
    <property type="entry name" value="HLH, helix-loop-helix DNA-binding domain"/>
    <property type="match status" value="1"/>
</dbReference>
<dbReference type="GO" id="GO:0000978">
    <property type="term" value="F:RNA polymerase II cis-regulatory region sequence-specific DNA binding"/>
    <property type="evidence" value="ECO:0000318"/>
    <property type="project" value="GO_Central"/>
</dbReference>
<protein>
    <recommendedName>
        <fullName evidence="3">BHLH domain-containing protein</fullName>
    </recommendedName>
</protein>
<dbReference type="PANTHER" id="PTHR45851">
    <property type="entry name" value="MYC PROTO-ONCOGENE"/>
    <property type="match status" value="1"/>
</dbReference>
<dbReference type="STRING" id="13616.ENSMODP00000022004"/>
<evidence type="ECO:0000313" key="5">
    <source>
        <dbReference type="Proteomes" id="UP000002280"/>
    </source>
</evidence>
<dbReference type="InterPro" id="IPR050433">
    <property type="entry name" value="Myc_transcription_factors"/>
</dbReference>
<reference evidence="4 5" key="1">
    <citation type="journal article" date="2007" name="Nature">
        <title>Genome of the marsupial Monodelphis domestica reveals innovation in non-coding sequences.</title>
        <authorList>
            <person name="Mikkelsen T.S."/>
            <person name="Wakefield M.J."/>
            <person name="Aken B."/>
            <person name="Amemiya C.T."/>
            <person name="Chang J.L."/>
            <person name="Duke S."/>
            <person name="Garber M."/>
            <person name="Gentles A.J."/>
            <person name="Goodstadt L."/>
            <person name="Heger A."/>
            <person name="Jurka J."/>
            <person name="Kamal M."/>
            <person name="Mauceli E."/>
            <person name="Searle S.M."/>
            <person name="Sharpe T."/>
            <person name="Baker M.L."/>
            <person name="Batzer M.A."/>
            <person name="Benos P.V."/>
            <person name="Belov K."/>
            <person name="Clamp M."/>
            <person name="Cook A."/>
            <person name="Cuff J."/>
            <person name="Das R."/>
            <person name="Davidow L."/>
            <person name="Deakin J.E."/>
            <person name="Fazzari M.J."/>
            <person name="Glass J.L."/>
            <person name="Grabherr M."/>
            <person name="Greally J.M."/>
            <person name="Gu W."/>
            <person name="Hore T.A."/>
            <person name="Huttley G.A."/>
            <person name="Kleber M."/>
            <person name="Jirtle R.L."/>
            <person name="Koina E."/>
            <person name="Lee J.T."/>
            <person name="Mahony S."/>
            <person name="Marra M.A."/>
            <person name="Miller R.D."/>
            <person name="Nicholls R.D."/>
            <person name="Oda M."/>
            <person name="Papenfuss A.T."/>
            <person name="Parra Z.E."/>
            <person name="Pollock D.D."/>
            <person name="Ray D.A."/>
            <person name="Schein J.E."/>
            <person name="Speed T.P."/>
            <person name="Thompson K."/>
            <person name="VandeBerg J.L."/>
            <person name="Wade C.M."/>
            <person name="Walker J.A."/>
            <person name="Waters P.D."/>
            <person name="Webber C."/>
            <person name="Weidman J.R."/>
            <person name="Xie X."/>
            <person name="Zody M.C."/>
            <person name="Baldwin J."/>
            <person name="Abdouelleil A."/>
            <person name="Abdulkadir J."/>
            <person name="Abebe A."/>
            <person name="Abera B."/>
            <person name="Abreu J."/>
            <person name="Acer S.C."/>
            <person name="Aftuck L."/>
            <person name="Alexander A."/>
            <person name="An P."/>
            <person name="Anderson E."/>
            <person name="Anderson S."/>
            <person name="Arachi H."/>
            <person name="Azer M."/>
            <person name="Bachantsang P."/>
            <person name="Barry A."/>
            <person name="Bayul T."/>
            <person name="Berlin A."/>
            <person name="Bessette D."/>
            <person name="Bloom T."/>
            <person name="Bloom T."/>
            <person name="Boguslavskiy L."/>
            <person name="Bonnet C."/>
            <person name="Boukhgalter B."/>
            <person name="Bourzgui I."/>
            <person name="Brown A."/>
            <person name="Cahill P."/>
            <person name="Channer S."/>
            <person name="Cheshatsang Y."/>
            <person name="Chuda L."/>
            <person name="Citroen M."/>
            <person name="Collymore A."/>
            <person name="Cooke P."/>
            <person name="Costello M."/>
            <person name="D'Aco K."/>
            <person name="Daza R."/>
            <person name="De Haan G."/>
            <person name="DeGray S."/>
            <person name="DeMaso C."/>
            <person name="Dhargay N."/>
            <person name="Dooley K."/>
            <person name="Dooley E."/>
            <person name="Doricent M."/>
            <person name="Dorje P."/>
            <person name="Dorjee K."/>
            <person name="Dupes A."/>
            <person name="Elong R."/>
            <person name="Falk J."/>
            <person name="Farina A."/>
            <person name="Faro S."/>
            <person name="Ferguson D."/>
            <person name="Fisher S."/>
            <person name="Foley C.D."/>
            <person name="Franke A."/>
            <person name="Friedrich D."/>
            <person name="Gadbois L."/>
            <person name="Gearin G."/>
            <person name="Gearin C.R."/>
            <person name="Giannoukos G."/>
            <person name="Goode T."/>
            <person name="Graham J."/>
            <person name="Grandbois E."/>
            <person name="Grewal S."/>
            <person name="Gyaltsen K."/>
            <person name="Hafez N."/>
            <person name="Hagos B."/>
            <person name="Hall J."/>
            <person name="Henson C."/>
            <person name="Hollinger A."/>
            <person name="Honan T."/>
            <person name="Huard M.D."/>
            <person name="Hughes L."/>
            <person name="Hurhula B."/>
            <person name="Husby M.E."/>
            <person name="Kamat A."/>
            <person name="Kanga B."/>
            <person name="Kashin S."/>
            <person name="Khazanovich D."/>
            <person name="Kisner P."/>
            <person name="Lance K."/>
            <person name="Lara M."/>
            <person name="Lee W."/>
            <person name="Lennon N."/>
            <person name="Letendre F."/>
            <person name="LeVine R."/>
            <person name="Lipovsky A."/>
            <person name="Liu X."/>
            <person name="Liu J."/>
            <person name="Liu S."/>
            <person name="Lokyitsang T."/>
            <person name="Lokyitsang Y."/>
            <person name="Lubonja R."/>
            <person name="Lui A."/>
            <person name="MacDonald P."/>
            <person name="Magnisalis V."/>
            <person name="Maru K."/>
            <person name="Matthews C."/>
            <person name="McCusker W."/>
            <person name="McDonough S."/>
            <person name="Mehta T."/>
            <person name="Meldrim J."/>
            <person name="Meneus L."/>
            <person name="Mihai O."/>
            <person name="Mihalev A."/>
            <person name="Mihova T."/>
            <person name="Mittelman R."/>
            <person name="Mlenga V."/>
            <person name="Montmayeur A."/>
            <person name="Mulrain L."/>
            <person name="Navidi A."/>
            <person name="Naylor J."/>
            <person name="Negash T."/>
            <person name="Nguyen T."/>
            <person name="Nguyen N."/>
            <person name="Nicol R."/>
            <person name="Norbu C."/>
            <person name="Norbu N."/>
            <person name="Novod N."/>
            <person name="O'Neill B."/>
            <person name="Osman S."/>
            <person name="Markiewicz E."/>
            <person name="Oyono O.L."/>
            <person name="Patti C."/>
            <person name="Phunkhang P."/>
            <person name="Pierre F."/>
            <person name="Priest M."/>
            <person name="Raghuraman S."/>
            <person name="Rege F."/>
            <person name="Reyes R."/>
            <person name="Rise C."/>
            <person name="Rogov P."/>
            <person name="Ross K."/>
            <person name="Ryan E."/>
            <person name="Settipalli S."/>
            <person name="Shea T."/>
            <person name="Sherpa N."/>
            <person name="Shi L."/>
            <person name="Shih D."/>
            <person name="Sparrow T."/>
            <person name="Spaulding J."/>
            <person name="Stalker J."/>
            <person name="Stange-Thomann N."/>
            <person name="Stavropoulos S."/>
            <person name="Stone C."/>
            <person name="Strader C."/>
            <person name="Tesfaye S."/>
            <person name="Thomson T."/>
            <person name="Thoulutsang Y."/>
            <person name="Thoulutsang D."/>
            <person name="Topham K."/>
            <person name="Topping I."/>
            <person name="Tsamla T."/>
            <person name="Vassiliev H."/>
            <person name="Vo A."/>
            <person name="Wangchuk T."/>
            <person name="Wangdi T."/>
            <person name="Weiand M."/>
            <person name="Wilkinson J."/>
            <person name="Wilson A."/>
            <person name="Yadav S."/>
            <person name="Young G."/>
            <person name="Yu Q."/>
            <person name="Zembek L."/>
            <person name="Zhong D."/>
            <person name="Zimmer A."/>
            <person name="Zwirko Z."/>
            <person name="Jaffe D.B."/>
            <person name="Alvarez P."/>
            <person name="Brockman W."/>
            <person name="Butler J."/>
            <person name="Chin C."/>
            <person name="Gnerre S."/>
            <person name="MacCallum I."/>
            <person name="Graves J.A."/>
            <person name="Ponting C.P."/>
            <person name="Breen M."/>
            <person name="Samollow P.B."/>
            <person name="Lander E.S."/>
            <person name="Lindblad-Toh K."/>
        </authorList>
    </citation>
    <scope>NUCLEOTIDE SEQUENCE [LARGE SCALE GENOMIC DNA]</scope>
</reference>
<dbReference type="HOGENOM" id="CLU_052560_0_0_1"/>
<feature type="compositionally biased region" description="Low complexity" evidence="2">
    <location>
        <begin position="399"/>
        <end position="414"/>
    </location>
</feature>
<dbReference type="AlphaFoldDB" id="F6YKI7"/>
<dbReference type="FunFam" id="4.10.280.10:FF:000019">
    <property type="entry name" value="Myc proto-oncogene protein"/>
    <property type="match status" value="1"/>
</dbReference>
<dbReference type="PROSITE" id="PS50888">
    <property type="entry name" value="BHLH"/>
    <property type="match status" value="1"/>
</dbReference>
<dbReference type="GO" id="GO:0046983">
    <property type="term" value="F:protein dimerization activity"/>
    <property type="evidence" value="ECO:0007669"/>
    <property type="project" value="InterPro"/>
</dbReference>
<dbReference type="FunCoup" id="F6YKI7">
    <property type="interactions" value="843"/>
</dbReference>
<dbReference type="CDD" id="cd11457">
    <property type="entry name" value="bHLHzip_L-Myc"/>
    <property type="match status" value="1"/>
</dbReference>
<dbReference type="InParanoid" id="F6YKI7"/>
<dbReference type="GO" id="GO:0000981">
    <property type="term" value="F:DNA-binding transcription factor activity, RNA polymerase II-specific"/>
    <property type="evidence" value="ECO:0000318"/>
    <property type="project" value="GO_Central"/>
</dbReference>
<dbReference type="InterPro" id="IPR002418">
    <property type="entry name" value="Tscrpt_reg_Myc"/>
</dbReference>
<reference evidence="4" key="2">
    <citation type="submission" date="2025-08" db="UniProtKB">
        <authorList>
            <consortium name="Ensembl"/>
        </authorList>
    </citation>
    <scope>IDENTIFICATION</scope>
</reference>
<proteinExistence type="predicted"/>
<dbReference type="GeneTree" id="ENSGT00940000158613"/>
<feature type="region of interest" description="Disordered" evidence="2">
    <location>
        <begin position="503"/>
        <end position="583"/>
    </location>
</feature>
<dbReference type="Bgee" id="ENSMODG00000017647">
    <property type="expression patterns" value="Expressed in hindlimb bud and 17 other cell types or tissues"/>
</dbReference>
<evidence type="ECO:0000259" key="3">
    <source>
        <dbReference type="PROSITE" id="PS50888"/>
    </source>
</evidence>
<evidence type="ECO:0000313" key="4">
    <source>
        <dbReference type="Ensembl" id="ENSMODP00000022004.5"/>
    </source>
</evidence>
<feature type="region of interest" description="Disordered" evidence="2">
    <location>
        <begin position="1"/>
        <end position="175"/>
    </location>
</feature>
<feature type="domain" description="BHLH" evidence="3">
    <location>
        <begin position="572"/>
        <end position="624"/>
    </location>
</feature>
<feature type="region of interest" description="Disordered" evidence="2">
    <location>
        <begin position="399"/>
        <end position="457"/>
    </location>
</feature>
<feature type="compositionally biased region" description="Acidic residues" evidence="2">
    <location>
        <begin position="522"/>
        <end position="541"/>
    </location>
</feature>
<dbReference type="Pfam" id="PF01056">
    <property type="entry name" value="Myc_N"/>
    <property type="match status" value="2"/>
</dbReference>
<dbReference type="Gene3D" id="4.10.280.10">
    <property type="entry name" value="Helix-loop-helix DNA-binding domain"/>
    <property type="match status" value="1"/>
</dbReference>
<dbReference type="Pfam" id="PF00010">
    <property type="entry name" value="HLH"/>
    <property type="match status" value="1"/>
</dbReference>
<dbReference type="Ensembl" id="ENSMODT00000022391.5">
    <property type="protein sequence ID" value="ENSMODP00000022004.5"/>
    <property type="gene ID" value="ENSMODG00000017647.5"/>
</dbReference>
<dbReference type="InterPro" id="IPR012682">
    <property type="entry name" value="Tscrpt_reg_Myc_N"/>
</dbReference>
<keyword evidence="1" id="KW-0238">DNA-binding</keyword>
<evidence type="ECO:0000256" key="1">
    <source>
        <dbReference type="ARBA" id="ARBA00023125"/>
    </source>
</evidence>
<dbReference type="InterPro" id="IPR036638">
    <property type="entry name" value="HLH_DNA-bd_sf"/>
</dbReference>
<dbReference type="SMART" id="SM00353">
    <property type="entry name" value="HLH"/>
    <property type="match status" value="1"/>
</dbReference>
<name>F6YKI7_MONDO</name>
<accession>F6YKI7</accession>
<feature type="compositionally biased region" description="Basic and acidic residues" evidence="2">
    <location>
        <begin position="570"/>
        <end position="581"/>
    </location>
</feature>
<dbReference type="InterPro" id="IPR011598">
    <property type="entry name" value="bHLH_dom"/>
</dbReference>
<feature type="compositionally biased region" description="Gly residues" evidence="2">
    <location>
        <begin position="127"/>
        <end position="136"/>
    </location>
</feature>
<keyword evidence="5" id="KW-1185">Reference proteome</keyword>
<organism evidence="4 5">
    <name type="scientific">Monodelphis domestica</name>
    <name type="common">Gray short-tailed opossum</name>
    <dbReference type="NCBI Taxonomy" id="13616"/>
    <lineage>
        <taxon>Eukaryota</taxon>
        <taxon>Metazoa</taxon>
        <taxon>Chordata</taxon>
        <taxon>Craniata</taxon>
        <taxon>Vertebrata</taxon>
        <taxon>Euteleostomi</taxon>
        <taxon>Mammalia</taxon>
        <taxon>Metatheria</taxon>
        <taxon>Didelphimorphia</taxon>
        <taxon>Didelphidae</taxon>
        <taxon>Monodelphis</taxon>
    </lineage>
</organism>
<dbReference type="GO" id="GO:0006357">
    <property type="term" value="P:regulation of transcription by RNA polymerase II"/>
    <property type="evidence" value="ECO:0000318"/>
    <property type="project" value="GO_Central"/>
</dbReference>
<reference evidence="4" key="3">
    <citation type="submission" date="2025-09" db="UniProtKB">
        <authorList>
            <consortium name="Ensembl"/>
        </authorList>
    </citation>
    <scope>IDENTIFICATION</scope>
</reference>
<feature type="compositionally biased region" description="Low complexity" evidence="2">
    <location>
        <begin position="73"/>
        <end position="88"/>
    </location>
</feature>
<dbReference type="Proteomes" id="UP000002280">
    <property type="component" value="Chromosome 4"/>
</dbReference>
<feature type="compositionally biased region" description="Low complexity" evidence="2">
    <location>
        <begin position="28"/>
        <end position="38"/>
    </location>
</feature>
<dbReference type="PRINTS" id="PR00044">
    <property type="entry name" value="LEUZIPPRMYC"/>
</dbReference>
<sequence length="655" mass="68959">MGGQGSQPSYPGAGGVPREAGLGKGVAEEVGVEVGAPGLSPSGLQEGCVTSATAAPGCPSARSALRDLRPRPRSGSRSGFPGCGASPAAGGGGGAGLPSSPNLSHALPGGGNRRRRPGRPIFAGPQQGRGGGGGGDRSPSAGGRRGEAAQRGGAPGSDWGGELEGEGEGVRPPPTMQIGASWLGWLGPRRAGYKAAWEQYVRLPAPGFDPRSSVGVGGREGGSVCVCVCPRARTPVSVCVCVCMCVCAWGVHVCRRPGARGGAGSLQVWGRRSQGAEMDFDSYQHYFYDCDYEEDFYRSTAPSEDIWKKFELVPSPPMSPPWGSGSSSGACCSSTANGQPESWPGGCGVDEAEGRGYSKALARNYASIIRSDCMWSGFSARERLEKVMNDKLSAAAVAAATPKGNPAKPAAPADPGGGHPGTEGVDPTAVFPCAPGEPKPQAFSGSESQSDSEGEEIDVVTVERRQSLSVRKPVTITVRADPLDPCMKHFHISIHQQQHNYAARFPPDNCPQEGTPEKEAKEEEGEEEEEEEEEEEQEVEELVGPPGPASPPSSDLGPSQPRPASSDTEDVTKRKNHNFLERKRRNDLRSRFLALRDQVPALGSCTKTPKVVILSKALEYLQTLVSAEKTMALEKRHLRARQQQLQKRLAQLTGH</sequence>